<dbReference type="EMBL" id="JBBUKT010000001">
    <property type="protein sequence ID" value="MEK7949554.1"/>
    <property type="molecule type" value="Genomic_DNA"/>
</dbReference>
<dbReference type="SMART" id="SM00471">
    <property type="entry name" value="HDc"/>
    <property type="match status" value="1"/>
</dbReference>
<sequence length="355" mass="39328">MTFFTISALKEQAGEQALAAVIACELQSRSQRQTKAGKPYLVLTFADATGSFNLNAWSDAPLFEAAQGMPDGTVVRLDSEWTQNQYGLNAANISWERLTGEDLEAFYAGDAATAEKQRHDWDTILTLLASVKDPRLSALAKHFIDDLGAKFRRAAAARKNHHARRGGLTEHVAQMMRTADLVCSAYPYLNRDLLLVGVLFHDCGKLWENQYPEKGFAQGYTLHGEMLGHIPLGIELVNKLWRDVAESPVAKGWLPLEPPTETVRLHLLHLIASHHGEYQFGSPTLPRTPEAIALHYIDNLDAKLEMMKDAYSQAGELADGIYEKQFPLPANLVAPLPAFEEPPLIAKPASDDQLF</sequence>
<dbReference type="Gene3D" id="1.10.3210.10">
    <property type="entry name" value="Hypothetical protein af1432"/>
    <property type="match status" value="1"/>
</dbReference>
<accession>A0ABU9APB7</accession>
<keyword evidence="1" id="KW-0378">Hydrolase</keyword>
<dbReference type="PANTHER" id="PTHR37294">
    <property type="entry name" value="3'-5' EXORIBONUCLEASE YHAM"/>
    <property type="match status" value="1"/>
</dbReference>
<organism evidence="3 4">
    <name type="scientific">Luteolibacter soli</name>
    <dbReference type="NCBI Taxonomy" id="3135280"/>
    <lineage>
        <taxon>Bacteria</taxon>
        <taxon>Pseudomonadati</taxon>
        <taxon>Verrucomicrobiota</taxon>
        <taxon>Verrucomicrobiia</taxon>
        <taxon>Verrucomicrobiales</taxon>
        <taxon>Verrucomicrobiaceae</taxon>
        <taxon>Luteolibacter</taxon>
    </lineage>
</organism>
<dbReference type="CDD" id="cd00077">
    <property type="entry name" value="HDc"/>
    <property type="match status" value="1"/>
</dbReference>
<gene>
    <name evidence="3" type="ORF">WKV53_03555</name>
</gene>
<dbReference type="InterPro" id="IPR006674">
    <property type="entry name" value="HD_domain"/>
</dbReference>
<dbReference type="Proteomes" id="UP001371305">
    <property type="component" value="Unassembled WGS sequence"/>
</dbReference>
<evidence type="ECO:0000259" key="2">
    <source>
        <dbReference type="SMART" id="SM00471"/>
    </source>
</evidence>
<keyword evidence="4" id="KW-1185">Reference proteome</keyword>
<protein>
    <submittedName>
        <fullName evidence="3">HD domain-containing protein</fullName>
    </submittedName>
</protein>
<dbReference type="SUPFAM" id="SSF109604">
    <property type="entry name" value="HD-domain/PDEase-like"/>
    <property type="match status" value="1"/>
</dbReference>
<dbReference type="InterPro" id="IPR050798">
    <property type="entry name" value="YhaM_exoribonuc/phosphodiest"/>
</dbReference>
<feature type="domain" description="HD/PDEase" evidence="2">
    <location>
        <begin position="164"/>
        <end position="312"/>
    </location>
</feature>
<proteinExistence type="predicted"/>
<dbReference type="Pfam" id="PF01966">
    <property type="entry name" value="HD"/>
    <property type="match status" value="1"/>
</dbReference>
<name>A0ABU9APB7_9BACT</name>
<dbReference type="PANTHER" id="PTHR37294:SF1">
    <property type="entry name" value="3'-5' EXORIBONUCLEASE YHAM"/>
    <property type="match status" value="1"/>
</dbReference>
<dbReference type="InterPro" id="IPR003607">
    <property type="entry name" value="HD/PDEase_dom"/>
</dbReference>
<evidence type="ECO:0000313" key="3">
    <source>
        <dbReference type="EMBL" id="MEK7949554.1"/>
    </source>
</evidence>
<evidence type="ECO:0000256" key="1">
    <source>
        <dbReference type="ARBA" id="ARBA00022801"/>
    </source>
</evidence>
<dbReference type="RefSeq" id="WP_341402972.1">
    <property type="nucleotide sequence ID" value="NZ_JBBUKT010000001.1"/>
</dbReference>
<reference evidence="3 4" key="1">
    <citation type="submission" date="2024-04" db="EMBL/GenBank/DDBJ databases">
        <title>Luteolibacter sp. isolated from soil.</title>
        <authorList>
            <person name="An J."/>
        </authorList>
    </citation>
    <scope>NUCLEOTIDE SEQUENCE [LARGE SCALE GENOMIC DNA]</scope>
    <source>
        <strain evidence="3 4">Y139</strain>
    </source>
</reference>
<evidence type="ECO:0000313" key="4">
    <source>
        <dbReference type="Proteomes" id="UP001371305"/>
    </source>
</evidence>
<comment type="caution">
    <text evidence="3">The sequence shown here is derived from an EMBL/GenBank/DDBJ whole genome shotgun (WGS) entry which is preliminary data.</text>
</comment>